<feature type="region of interest" description="Disordered" evidence="6">
    <location>
        <begin position="1"/>
        <end position="110"/>
    </location>
</feature>
<feature type="domain" description="Exonuclease VII large subunit C-terminal" evidence="7">
    <location>
        <begin position="226"/>
        <end position="498"/>
    </location>
</feature>
<comment type="catalytic activity">
    <reaction evidence="5">
        <text>Exonucleolytic cleavage in either 5'- to 3'- or 3'- to 5'-direction to yield nucleoside 5'-phosphates.</text>
        <dbReference type="EC" id="3.1.11.6"/>
    </reaction>
</comment>
<evidence type="ECO:0000256" key="2">
    <source>
        <dbReference type="ARBA" id="ARBA00022722"/>
    </source>
</evidence>
<evidence type="ECO:0000313" key="9">
    <source>
        <dbReference type="EMBL" id="AMY09644.1"/>
    </source>
</evidence>
<keyword evidence="4 5" id="KW-0269">Exonuclease</keyword>
<name>A0A143PP96_LUTPR</name>
<gene>
    <name evidence="5 9" type="primary">xseA</name>
    <name evidence="9" type="ORF">LuPra_02866</name>
</gene>
<dbReference type="RefSeq" id="WP_110171380.1">
    <property type="nucleotide sequence ID" value="NZ_CP015136.1"/>
</dbReference>
<dbReference type="PANTHER" id="PTHR30008:SF0">
    <property type="entry name" value="EXODEOXYRIBONUCLEASE 7 LARGE SUBUNIT"/>
    <property type="match status" value="1"/>
</dbReference>
<feature type="compositionally biased region" description="Low complexity" evidence="6">
    <location>
        <begin position="73"/>
        <end position="84"/>
    </location>
</feature>
<keyword evidence="2 5" id="KW-0540">Nuclease</keyword>
<dbReference type="InterPro" id="IPR003753">
    <property type="entry name" value="Exonuc_VII_L"/>
</dbReference>
<organism evidence="9 10">
    <name type="scientific">Luteitalea pratensis</name>
    <dbReference type="NCBI Taxonomy" id="1855912"/>
    <lineage>
        <taxon>Bacteria</taxon>
        <taxon>Pseudomonadati</taxon>
        <taxon>Acidobacteriota</taxon>
        <taxon>Vicinamibacteria</taxon>
        <taxon>Vicinamibacterales</taxon>
        <taxon>Vicinamibacteraceae</taxon>
        <taxon>Luteitalea</taxon>
    </lineage>
</organism>
<dbReference type="Pfam" id="PF02601">
    <property type="entry name" value="Exonuc_VII_L"/>
    <property type="match status" value="1"/>
</dbReference>
<dbReference type="GO" id="GO:0005737">
    <property type="term" value="C:cytoplasm"/>
    <property type="evidence" value="ECO:0007669"/>
    <property type="project" value="UniProtKB-SubCell"/>
</dbReference>
<dbReference type="OrthoDB" id="9802795at2"/>
<dbReference type="GO" id="GO:0009318">
    <property type="term" value="C:exodeoxyribonuclease VII complex"/>
    <property type="evidence" value="ECO:0007669"/>
    <property type="project" value="UniProtKB-UniRule"/>
</dbReference>
<comment type="subcellular location">
    <subcellularLocation>
        <location evidence="5">Cytoplasm</location>
    </subcellularLocation>
</comment>
<reference evidence="10" key="2">
    <citation type="submission" date="2016-04" db="EMBL/GenBank/DDBJ databases">
        <title>First Complete Genome Sequence of a Subdivision 6 Acidobacterium.</title>
        <authorList>
            <person name="Huang S."/>
            <person name="Vieira S."/>
            <person name="Bunk B."/>
            <person name="Riedel T."/>
            <person name="Sproeer C."/>
            <person name="Overmann J."/>
        </authorList>
    </citation>
    <scope>NUCLEOTIDE SEQUENCE [LARGE SCALE GENOMIC DNA]</scope>
    <source>
        <strain evidence="10">DSM 100886 HEG_-6_39</strain>
    </source>
</reference>
<comment type="subunit">
    <text evidence="5">Heterooligomer composed of large and small subunits.</text>
</comment>
<dbReference type="InterPro" id="IPR025824">
    <property type="entry name" value="OB-fold_nuc-bd_dom"/>
</dbReference>
<comment type="function">
    <text evidence="5">Bidirectionally degrades single-stranded DNA into large acid-insoluble oligonucleotides, which are then degraded further into small acid-soluble oligonucleotides.</text>
</comment>
<evidence type="ECO:0000256" key="4">
    <source>
        <dbReference type="ARBA" id="ARBA00022839"/>
    </source>
</evidence>
<evidence type="ECO:0000256" key="1">
    <source>
        <dbReference type="ARBA" id="ARBA00022490"/>
    </source>
</evidence>
<dbReference type="GO" id="GO:0008855">
    <property type="term" value="F:exodeoxyribonuclease VII activity"/>
    <property type="evidence" value="ECO:0007669"/>
    <property type="project" value="UniProtKB-UniRule"/>
</dbReference>
<dbReference type="CDD" id="cd04489">
    <property type="entry name" value="ExoVII_LU_OBF"/>
    <property type="match status" value="1"/>
</dbReference>
<dbReference type="PANTHER" id="PTHR30008">
    <property type="entry name" value="EXODEOXYRIBONUCLEASE 7 LARGE SUBUNIT"/>
    <property type="match status" value="1"/>
</dbReference>
<dbReference type="NCBIfam" id="TIGR00237">
    <property type="entry name" value="xseA"/>
    <property type="match status" value="1"/>
</dbReference>
<dbReference type="HAMAP" id="MF_00378">
    <property type="entry name" value="Exonuc_7_L"/>
    <property type="match status" value="1"/>
</dbReference>
<evidence type="ECO:0000313" key="10">
    <source>
        <dbReference type="Proteomes" id="UP000076079"/>
    </source>
</evidence>
<proteinExistence type="inferred from homology"/>
<dbReference type="PATRIC" id="fig|1813736.3.peg.3056"/>
<reference evidence="9 10" key="1">
    <citation type="journal article" date="2016" name="Genome Announc.">
        <title>First Complete Genome Sequence of a Subdivision 6 Acidobacterium Strain.</title>
        <authorList>
            <person name="Huang S."/>
            <person name="Vieira S."/>
            <person name="Bunk B."/>
            <person name="Riedel T."/>
            <person name="Sproer C."/>
            <person name="Overmann J."/>
        </authorList>
    </citation>
    <scope>NUCLEOTIDE SEQUENCE [LARGE SCALE GENOMIC DNA]</scope>
    <source>
        <strain evidence="10">DSM 100886 HEG_-6_39</strain>
    </source>
</reference>
<keyword evidence="1 5" id="KW-0963">Cytoplasm</keyword>
<dbReference type="EC" id="3.1.11.6" evidence="5"/>
<evidence type="ECO:0000259" key="7">
    <source>
        <dbReference type="Pfam" id="PF02601"/>
    </source>
</evidence>
<dbReference type="KEGG" id="abac:LuPra_02866"/>
<dbReference type="AlphaFoldDB" id="A0A143PP96"/>
<protein>
    <recommendedName>
        <fullName evidence="5">Exodeoxyribonuclease 7 large subunit</fullName>
        <ecNumber evidence="5">3.1.11.6</ecNumber>
    </recommendedName>
    <alternativeName>
        <fullName evidence="5">Exodeoxyribonuclease VII large subunit</fullName>
        <shortName evidence="5">Exonuclease VII large subunit</shortName>
    </alternativeName>
</protein>
<dbReference type="InterPro" id="IPR020579">
    <property type="entry name" value="Exonuc_VII_lsu_C"/>
</dbReference>
<keyword evidence="3 5" id="KW-0378">Hydrolase</keyword>
<evidence type="ECO:0000256" key="5">
    <source>
        <dbReference type="HAMAP-Rule" id="MF_00378"/>
    </source>
</evidence>
<sequence>MSSLFDLPFEDEPLDPEVLQPLDAPDDGRAEPVVAQGSFGLSPGRRSLGEGGQPGDTTPDVAVDLQVDGQRRASSTPTYPMTSPTAPPAEARSVASPAPPSRAERQRPRVYSVSELTNAVRNAIEQEFRTIWVEGEVADCSDKGGHVYFTLKDQGARLSAVLWRTDALRLRFKLTTGLQVIVKGRLSVYVPSGKYQLYAESIEPRGAGALQLAYEQLRRRLQAEGLFAPGRKRPLPMLPRRIGIVTSLEGAAIKDIVRVLRTRRAPSEIVISPTRVQGEGAAAEIARAIARLARVPNVDVIIVGRGGGSLEDLWAFNEEVVARAIAACPVPVIAAIGHETDTTIADHVADVRAATPSQGAEIVVRQASEFRDRIANARRQMALLLRSRLDRQRTGLMRVEQRPAFARYRDRLLDRDRERADLHERLTAALRTRVQDGRRVLRDVAARLDEQHPQRQLTSRLRRLAQIDDRLAAAMRTRQADARNHLQVHRDRLARVGLDASVAQSCRRVDAQLVRARQAVEGRWHRTDRQLTTLAGQLHALSPLATLGRGYAICWNTDRTAVVRSVTAVAAGDRVDVQLPDGSLHCAVQAVDAADPTSRP</sequence>
<dbReference type="EMBL" id="CP015136">
    <property type="protein sequence ID" value="AMY09644.1"/>
    <property type="molecule type" value="Genomic_DNA"/>
</dbReference>
<dbReference type="STRING" id="1855912.LuPra_02866"/>
<comment type="similarity">
    <text evidence="5">Belongs to the XseA family.</text>
</comment>
<evidence type="ECO:0000256" key="3">
    <source>
        <dbReference type="ARBA" id="ARBA00022801"/>
    </source>
</evidence>
<dbReference type="GO" id="GO:0003676">
    <property type="term" value="F:nucleic acid binding"/>
    <property type="evidence" value="ECO:0007669"/>
    <property type="project" value="InterPro"/>
</dbReference>
<keyword evidence="10" id="KW-1185">Reference proteome</keyword>
<dbReference type="GO" id="GO:0006308">
    <property type="term" value="P:DNA catabolic process"/>
    <property type="evidence" value="ECO:0007669"/>
    <property type="project" value="UniProtKB-UniRule"/>
</dbReference>
<accession>A0A143PP96</accession>
<evidence type="ECO:0000256" key="6">
    <source>
        <dbReference type="SAM" id="MobiDB-lite"/>
    </source>
</evidence>
<dbReference type="Proteomes" id="UP000076079">
    <property type="component" value="Chromosome"/>
</dbReference>
<dbReference type="Pfam" id="PF13742">
    <property type="entry name" value="tRNA_anti_2"/>
    <property type="match status" value="1"/>
</dbReference>
<feature type="domain" description="OB-fold nucleic acid binding" evidence="8">
    <location>
        <begin position="111"/>
        <end position="203"/>
    </location>
</feature>
<evidence type="ECO:0000259" key="8">
    <source>
        <dbReference type="Pfam" id="PF13742"/>
    </source>
</evidence>